<protein>
    <submittedName>
        <fullName evidence="3">NAD-dependent dehydratase</fullName>
    </submittedName>
</protein>
<gene>
    <name evidence="3" type="ORF">Plo01_56730</name>
</gene>
<dbReference type="InterPro" id="IPR001509">
    <property type="entry name" value="Epimerase_deHydtase"/>
</dbReference>
<dbReference type="EMBL" id="BOOH01000047">
    <property type="protein sequence ID" value="GIH79244.1"/>
    <property type="molecule type" value="Genomic_DNA"/>
</dbReference>
<proteinExistence type="inferred from homology"/>
<evidence type="ECO:0000259" key="2">
    <source>
        <dbReference type="Pfam" id="PF01370"/>
    </source>
</evidence>
<organism evidence="3 4">
    <name type="scientific">Planobispora longispora</name>
    <dbReference type="NCBI Taxonomy" id="28887"/>
    <lineage>
        <taxon>Bacteria</taxon>
        <taxon>Bacillati</taxon>
        <taxon>Actinomycetota</taxon>
        <taxon>Actinomycetes</taxon>
        <taxon>Streptosporangiales</taxon>
        <taxon>Streptosporangiaceae</taxon>
        <taxon>Planobispora</taxon>
    </lineage>
</organism>
<sequence length="313" mass="33247">MGQRLGGTSFWSGRRALVTGAGGFIGSHLTRRLHLLGADVHAVSRHPRDSGYGEKWHPVDLCDAGATAALVETVRPEVVFHLAGEVNGARDPGIVAPTLHNNLGSTVNVLAAVTEIPGARVLLTGSSEEPRPGNGHAAPSSPYAMAKWAATGYAELFHRLWDAPVTVLRPTMVYGPAQRDASKVIPHVTLSLLAGRSPGLTSGTKLADWIYVDDVVDAFLTAAVADDTIGRVLDIGTGTKTSVRQVVELLFQIVGSPLRPRFGVIADRPGDIPQAADIALAADLLGWRPAVDLKDGLQRTVAWYAEHMSYEPL</sequence>
<keyword evidence="4" id="KW-1185">Reference proteome</keyword>
<comment type="similarity">
    <text evidence="1">Belongs to the NAD(P)-dependent epimerase/dehydratase family.</text>
</comment>
<evidence type="ECO:0000313" key="3">
    <source>
        <dbReference type="EMBL" id="GIH79244.1"/>
    </source>
</evidence>
<feature type="domain" description="NAD-dependent epimerase/dehydratase" evidence="2">
    <location>
        <begin position="16"/>
        <end position="236"/>
    </location>
</feature>
<dbReference type="SUPFAM" id="SSF51735">
    <property type="entry name" value="NAD(P)-binding Rossmann-fold domains"/>
    <property type="match status" value="1"/>
</dbReference>
<name>A0A8J3RQD5_9ACTN</name>
<dbReference type="InterPro" id="IPR036291">
    <property type="entry name" value="NAD(P)-bd_dom_sf"/>
</dbReference>
<dbReference type="AlphaFoldDB" id="A0A8J3RQD5"/>
<dbReference type="Gene3D" id="3.40.50.720">
    <property type="entry name" value="NAD(P)-binding Rossmann-like Domain"/>
    <property type="match status" value="1"/>
</dbReference>
<dbReference type="Pfam" id="PF01370">
    <property type="entry name" value="Epimerase"/>
    <property type="match status" value="1"/>
</dbReference>
<evidence type="ECO:0000313" key="4">
    <source>
        <dbReference type="Proteomes" id="UP000616724"/>
    </source>
</evidence>
<evidence type="ECO:0000256" key="1">
    <source>
        <dbReference type="ARBA" id="ARBA00007637"/>
    </source>
</evidence>
<reference evidence="3 4" key="1">
    <citation type="submission" date="2021-01" db="EMBL/GenBank/DDBJ databases">
        <title>Whole genome shotgun sequence of Planobispora longispora NBRC 13918.</title>
        <authorList>
            <person name="Komaki H."/>
            <person name="Tamura T."/>
        </authorList>
    </citation>
    <scope>NUCLEOTIDE SEQUENCE [LARGE SCALE GENOMIC DNA]</scope>
    <source>
        <strain evidence="3 4">NBRC 13918</strain>
    </source>
</reference>
<dbReference type="PANTHER" id="PTHR43000">
    <property type="entry name" value="DTDP-D-GLUCOSE 4,6-DEHYDRATASE-RELATED"/>
    <property type="match status" value="1"/>
</dbReference>
<comment type="caution">
    <text evidence="3">The sequence shown here is derived from an EMBL/GenBank/DDBJ whole genome shotgun (WGS) entry which is preliminary data.</text>
</comment>
<accession>A0A8J3RQD5</accession>
<dbReference type="Proteomes" id="UP000616724">
    <property type="component" value="Unassembled WGS sequence"/>
</dbReference>